<proteinExistence type="predicted"/>
<dbReference type="EMBL" id="CAJOBS010001797">
    <property type="protein sequence ID" value="CAF4762833.1"/>
    <property type="molecule type" value="Genomic_DNA"/>
</dbReference>
<evidence type="ECO:0000313" key="3">
    <source>
        <dbReference type="Proteomes" id="UP000663865"/>
    </source>
</evidence>
<dbReference type="AlphaFoldDB" id="A0A818FJI2"/>
<reference evidence="1" key="1">
    <citation type="submission" date="2021-02" db="EMBL/GenBank/DDBJ databases">
        <authorList>
            <person name="Nowell W R."/>
        </authorList>
    </citation>
    <scope>NUCLEOTIDE SEQUENCE</scope>
</reference>
<comment type="caution">
    <text evidence="1">The sequence shown here is derived from an EMBL/GenBank/DDBJ whole genome shotgun (WGS) entry which is preliminary data.</text>
</comment>
<dbReference type="Proteomes" id="UP000663838">
    <property type="component" value="Unassembled WGS sequence"/>
</dbReference>
<protein>
    <submittedName>
        <fullName evidence="1">Uncharacterized protein</fullName>
    </submittedName>
</protein>
<evidence type="ECO:0000313" key="2">
    <source>
        <dbReference type="EMBL" id="CAF4762833.1"/>
    </source>
</evidence>
<dbReference type="Proteomes" id="UP000663865">
    <property type="component" value="Unassembled WGS sequence"/>
</dbReference>
<evidence type="ECO:0000313" key="1">
    <source>
        <dbReference type="EMBL" id="CAF3476485.1"/>
    </source>
</evidence>
<dbReference type="EMBL" id="CAJNYV010002428">
    <property type="protein sequence ID" value="CAF3476485.1"/>
    <property type="molecule type" value="Genomic_DNA"/>
</dbReference>
<organism evidence="1 3">
    <name type="scientific">Rotaria socialis</name>
    <dbReference type="NCBI Taxonomy" id="392032"/>
    <lineage>
        <taxon>Eukaryota</taxon>
        <taxon>Metazoa</taxon>
        <taxon>Spiralia</taxon>
        <taxon>Gnathifera</taxon>
        <taxon>Rotifera</taxon>
        <taxon>Eurotatoria</taxon>
        <taxon>Bdelloidea</taxon>
        <taxon>Philodinida</taxon>
        <taxon>Philodinidae</taxon>
        <taxon>Rotaria</taxon>
    </lineage>
</organism>
<name>A0A818FJI2_9BILA</name>
<gene>
    <name evidence="1" type="ORF">KIK155_LOCUS14194</name>
    <name evidence="2" type="ORF">TOA249_LOCUS21124</name>
</gene>
<sequence>MLPSFTISNILHGINEEQIKNLANKFGFKPIVIDSLSHPLLCSQLTNLISSTLTGTRISLYSIDCVRKIFQLSHYTQANVYNLLDRARLAEASDDVTFWDKPYESAAMQLINESNMYNKT</sequence>
<accession>A0A818FJI2</accession>